<dbReference type="PANTHER" id="PTHR10587">
    <property type="entry name" value="GLYCOSYL TRANSFERASE-RELATED"/>
    <property type="match status" value="1"/>
</dbReference>
<dbReference type="GO" id="GO:0046872">
    <property type="term" value="F:metal ion binding"/>
    <property type="evidence" value="ECO:0007669"/>
    <property type="project" value="UniProtKB-KW"/>
</dbReference>
<dbReference type="GO" id="GO:0016020">
    <property type="term" value="C:membrane"/>
    <property type="evidence" value="ECO:0007669"/>
    <property type="project" value="TreeGrafter"/>
</dbReference>
<dbReference type="PROSITE" id="PS51677">
    <property type="entry name" value="NODB"/>
    <property type="match status" value="1"/>
</dbReference>
<dbReference type="GO" id="GO:0016810">
    <property type="term" value="F:hydrolase activity, acting on carbon-nitrogen (but not peptide) bonds"/>
    <property type="evidence" value="ECO:0007669"/>
    <property type="project" value="InterPro"/>
</dbReference>
<organism evidence="4 5">
    <name type="scientific">Bdellovibrio bacteriovorus</name>
    <dbReference type="NCBI Taxonomy" id="959"/>
    <lineage>
        <taxon>Bacteria</taxon>
        <taxon>Pseudomonadati</taxon>
        <taxon>Bdellovibrionota</taxon>
        <taxon>Bdellovibrionia</taxon>
        <taxon>Bdellovibrionales</taxon>
        <taxon>Pseudobdellovibrionaceae</taxon>
        <taxon>Bdellovibrio</taxon>
    </lineage>
</organism>
<evidence type="ECO:0000259" key="3">
    <source>
        <dbReference type="PROSITE" id="PS51677"/>
    </source>
</evidence>
<dbReference type="OrthoDB" id="5288648at2"/>
<evidence type="ECO:0000256" key="1">
    <source>
        <dbReference type="ARBA" id="ARBA00022723"/>
    </source>
</evidence>
<dbReference type="PANTHER" id="PTHR10587:SF133">
    <property type="entry name" value="CHITIN DEACETYLASE 1-RELATED"/>
    <property type="match status" value="1"/>
</dbReference>
<dbReference type="Gene3D" id="3.20.20.370">
    <property type="entry name" value="Glycoside hydrolase/deacetylase"/>
    <property type="match status" value="1"/>
</dbReference>
<gene>
    <name evidence="4" type="ORF">AZI85_08440</name>
</gene>
<dbReference type="InterPro" id="IPR050248">
    <property type="entry name" value="Polysacc_deacetylase_ArnD"/>
</dbReference>
<keyword evidence="2" id="KW-0378">Hydrolase</keyword>
<accession>A0A150WGI5</accession>
<dbReference type="InterPro" id="IPR002509">
    <property type="entry name" value="NODB_dom"/>
</dbReference>
<evidence type="ECO:0000313" key="5">
    <source>
        <dbReference type="Proteomes" id="UP000075391"/>
    </source>
</evidence>
<evidence type="ECO:0000313" key="4">
    <source>
        <dbReference type="EMBL" id="KYG62208.1"/>
    </source>
</evidence>
<comment type="caution">
    <text evidence="4">The sequence shown here is derived from an EMBL/GenBank/DDBJ whole genome shotgun (WGS) entry which is preliminary data.</text>
</comment>
<dbReference type="PROSITE" id="PS51257">
    <property type="entry name" value="PROKAR_LIPOPROTEIN"/>
    <property type="match status" value="1"/>
</dbReference>
<sequence length="376" mass="42272">MKNWIVTTLAIGLAGTLVGCGNSVSRKVQQAITDNQEAKSHLEWEQSEANPEALFAEWRESNGGKSRDGLPKEICESLSQLDSQSLTLFENEIRDEQNQALLADCRQDLLGNIENYFAAERQKMSVSVNALVPARTTNNFKFPTNIQKRDTSNGYYATYGDTARKEVILTFDDGPNNIYTPSILRSLNEVNAKAIFFALGKNSRLNPETLKLVASQGHGIGSHTESHSCIGNSNACRKMHGRNFTFSEAVEEIRKGHQAIYDVLGWIDPFFRFPYAEGSPELRNFLKTSSTADFAWVVDSEDWKAQTNDYVLRNTLNQVEAKGRGIILFHDIQRKTAEIMPTFLRELYTRGYSVVLLQSADPSAKYNSKLVRKRVP</sequence>
<keyword evidence="1" id="KW-0479">Metal-binding</keyword>
<dbReference type="SUPFAM" id="SSF88713">
    <property type="entry name" value="Glycoside hydrolase/deacetylase"/>
    <property type="match status" value="1"/>
</dbReference>
<protein>
    <submittedName>
        <fullName evidence="4">Polysaccharide deacetylase</fullName>
    </submittedName>
</protein>
<dbReference type="Pfam" id="PF01522">
    <property type="entry name" value="Polysacc_deac_1"/>
    <property type="match status" value="1"/>
</dbReference>
<dbReference type="CDD" id="cd10917">
    <property type="entry name" value="CE4_NodB_like_6s_7s"/>
    <property type="match status" value="1"/>
</dbReference>
<dbReference type="AlphaFoldDB" id="A0A150WGI5"/>
<dbReference type="EMBL" id="LUKF01000016">
    <property type="protein sequence ID" value="KYG62208.1"/>
    <property type="molecule type" value="Genomic_DNA"/>
</dbReference>
<dbReference type="GO" id="GO:0005975">
    <property type="term" value="P:carbohydrate metabolic process"/>
    <property type="evidence" value="ECO:0007669"/>
    <property type="project" value="InterPro"/>
</dbReference>
<proteinExistence type="predicted"/>
<evidence type="ECO:0000256" key="2">
    <source>
        <dbReference type="ARBA" id="ARBA00022801"/>
    </source>
</evidence>
<dbReference type="RefSeq" id="WP_063244311.1">
    <property type="nucleotide sequence ID" value="NZ_LUKF01000016.1"/>
</dbReference>
<dbReference type="Proteomes" id="UP000075391">
    <property type="component" value="Unassembled WGS sequence"/>
</dbReference>
<name>A0A150WGI5_BDEBC</name>
<dbReference type="InterPro" id="IPR011330">
    <property type="entry name" value="Glyco_hydro/deAcase_b/a-brl"/>
</dbReference>
<feature type="domain" description="NodB homology" evidence="3">
    <location>
        <begin position="165"/>
        <end position="355"/>
    </location>
</feature>
<reference evidence="4 5" key="1">
    <citation type="submission" date="2016-03" db="EMBL/GenBank/DDBJ databases">
        <authorList>
            <person name="Ploux O."/>
        </authorList>
    </citation>
    <scope>NUCLEOTIDE SEQUENCE [LARGE SCALE GENOMIC DNA]</scope>
    <source>
        <strain evidence="4 5">BER2</strain>
    </source>
</reference>